<name>A0A098G6X7_9GAMM</name>
<dbReference type="SUPFAM" id="SSF55120">
    <property type="entry name" value="Pseudouridine synthase"/>
    <property type="match status" value="1"/>
</dbReference>
<evidence type="ECO:0000259" key="10">
    <source>
        <dbReference type="SMART" id="SM00363"/>
    </source>
</evidence>
<dbReference type="AlphaFoldDB" id="A0A098G6X7"/>
<dbReference type="PROSITE" id="PS50889">
    <property type="entry name" value="S4"/>
    <property type="match status" value="1"/>
</dbReference>
<dbReference type="Proteomes" id="UP000032430">
    <property type="component" value="Chromosome I"/>
</dbReference>
<dbReference type="GO" id="GO:0003723">
    <property type="term" value="F:RNA binding"/>
    <property type="evidence" value="ECO:0007669"/>
    <property type="project" value="UniProtKB-KW"/>
</dbReference>
<dbReference type="CDD" id="cd00165">
    <property type="entry name" value="S4"/>
    <property type="match status" value="1"/>
</dbReference>
<dbReference type="GO" id="GO:0016829">
    <property type="term" value="F:lyase activity"/>
    <property type="evidence" value="ECO:0007669"/>
    <property type="project" value="UniProtKB-KW"/>
</dbReference>
<evidence type="ECO:0000313" key="11">
    <source>
        <dbReference type="EMBL" id="CEG58228.1"/>
    </source>
</evidence>
<protein>
    <recommendedName>
        <fullName evidence="9">Pseudouridine synthase</fullName>
        <ecNumber evidence="9">5.4.99.-</ecNumber>
    </recommendedName>
</protein>
<evidence type="ECO:0000256" key="4">
    <source>
        <dbReference type="ARBA" id="ARBA00022552"/>
    </source>
</evidence>
<dbReference type="SMART" id="SM00363">
    <property type="entry name" value="S4"/>
    <property type="match status" value="1"/>
</dbReference>
<dbReference type="InterPro" id="IPR036986">
    <property type="entry name" value="S4_RNA-bd_sf"/>
</dbReference>
<keyword evidence="12" id="KW-1185">Reference proteome</keyword>
<dbReference type="STRING" id="1212491.LFA_2872"/>
<evidence type="ECO:0000256" key="9">
    <source>
        <dbReference type="RuleBase" id="RU362028"/>
    </source>
</evidence>
<dbReference type="GO" id="GO:0160141">
    <property type="term" value="F:23S rRNA pseudouridine(955/2504/2580) synthase activity"/>
    <property type="evidence" value="ECO:0007669"/>
    <property type="project" value="UniProtKB-EC"/>
</dbReference>
<evidence type="ECO:0000256" key="5">
    <source>
        <dbReference type="ARBA" id="ARBA00022884"/>
    </source>
</evidence>
<comment type="catalytic activity">
    <reaction evidence="1">
        <text>uridine(955/2504/2580) in 23S rRNA = pseudouridine(955/2504/2580) in 23S rRNA</text>
        <dbReference type="Rhea" id="RHEA:42528"/>
        <dbReference type="Rhea" id="RHEA-COMP:10099"/>
        <dbReference type="Rhea" id="RHEA-COMP:10100"/>
        <dbReference type="ChEBI" id="CHEBI:65314"/>
        <dbReference type="ChEBI" id="CHEBI:65315"/>
        <dbReference type="EC" id="5.4.99.24"/>
    </reaction>
</comment>
<organism evidence="11 12">
    <name type="scientific">Legionella fallonii LLAP-10</name>
    <dbReference type="NCBI Taxonomy" id="1212491"/>
    <lineage>
        <taxon>Bacteria</taxon>
        <taxon>Pseudomonadati</taxon>
        <taxon>Pseudomonadota</taxon>
        <taxon>Gammaproteobacteria</taxon>
        <taxon>Legionellales</taxon>
        <taxon>Legionellaceae</taxon>
        <taxon>Legionella</taxon>
    </lineage>
</organism>
<comment type="catalytic activity">
    <reaction evidence="9">
        <text>a uridine in RNA = a pseudouridine in RNA</text>
        <dbReference type="Rhea" id="RHEA:48348"/>
        <dbReference type="Rhea" id="RHEA-COMP:12068"/>
        <dbReference type="Rhea" id="RHEA-COMP:12069"/>
        <dbReference type="ChEBI" id="CHEBI:65314"/>
        <dbReference type="ChEBI" id="CHEBI:65315"/>
    </reaction>
</comment>
<evidence type="ECO:0000256" key="7">
    <source>
        <dbReference type="PIRSR" id="PIRSR606225-1"/>
    </source>
</evidence>
<keyword evidence="5 8" id="KW-0694">RNA-binding</keyword>
<dbReference type="InterPro" id="IPR006225">
    <property type="entry name" value="PsdUridine_synth_RluC/D"/>
</dbReference>
<sequence length="315" mass="35529">MSEVSYKEISSEEEGQRLDNYLIRILKGVPKSHIYRIIRGGEVRINKKRSQVSTRLHAGDIVRIPPIRISQSQEIFVGDALAKRLKECIIFEDPRLLVINKPSGIAVHGGSGLSLGVIEALRKTRQDLPYLELVHRLDKETSGCLLLAKKRSTLRSIQALLEARQIQKTYWALLTHSWEGKKKVTVNAALEKNILKSGERVVLVKDEGKASETDFKLLENYNQACWVEASPKTGRTHQIRVHSAHLGHVIVGDKKYGSLAGEVEGIDNDRNRLYLHARAIQFELNGTKLSFQANLDEQFANTLKQLRARSIVSNE</sequence>
<dbReference type="EC" id="5.4.99.-" evidence="9"/>
<dbReference type="SUPFAM" id="SSF55174">
    <property type="entry name" value="Alpha-L RNA-binding motif"/>
    <property type="match status" value="1"/>
</dbReference>
<feature type="domain" description="RNA-binding S4" evidence="10">
    <location>
        <begin position="16"/>
        <end position="75"/>
    </location>
</feature>
<dbReference type="Pfam" id="PF01479">
    <property type="entry name" value="S4"/>
    <property type="match status" value="1"/>
</dbReference>
<evidence type="ECO:0000313" key="12">
    <source>
        <dbReference type="Proteomes" id="UP000032430"/>
    </source>
</evidence>
<dbReference type="InterPro" id="IPR002942">
    <property type="entry name" value="S4_RNA-bd"/>
</dbReference>
<proteinExistence type="inferred from homology"/>
<dbReference type="CDD" id="cd02869">
    <property type="entry name" value="PseudoU_synth_RluA_like"/>
    <property type="match status" value="1"/>
</dbReference>
<dbReference type="KEGG" id="lfa:LFA_2872"/>
<keyword evidence="4" id="KW-0698">rRNA processing</keyword>
<comment type="function">
    <text evidence="2">Responsible for synthesis of pseudouridine from uracil at positions 955, 2504 and 2580 in 23S ribosomal RNA.</text>
</comment>
<dbReference type="EMBL" id="LN614827">
    <property type="protein sequence ID" value="CEG58228.1"/>
    <property type="molecule type" value="Genomic_DNA"/>
</dbReference>
<keyword evidence="6 9" id="KW-0413">Isomerase</keyword>
<dbReference type="Gene3D" id="3.10.290.10">
    <property type="entry name" value="RNA-binding S4 domain"/>
    <property type="match status" value="1"/>
</dbReference>
<dbReference type="RefSeq" id="WP_045096595.1">
    <property type="nucleotide sequence ID" value="NZ_LN614827.1"/>
</dbReference>
<dbReference type="PROSITE" id="PS01129">
    <property type="entry name" value="PSI_RLU"/>
    <property type="match status" value="1"/>
</dbReference>
<dbReference type="GO" id="GO:0000455">
    <property type="term" value="P:enzyme-directed rRNA pseudouridine synthesis"/>
    <property type="evidence" value="ECO:0007669"/>
    <property type="project" value="TreeGrafter"/>
</dbReference>
<evidence type="ECO:0000256" key="2">
    <source>
        <dbReference type="ARBA" id="ARBA00002876"/>
    </source>
</evidence>
<keyword evidence="11" id="KW-0456">Lyase</keyword>
<dbReference type="PANTHER" id="PTHR21600">
    <property type="entry name" value="MITOCHONDRIAL RNA PSEUDOURIDINE SYNTHASE"/>
    <property type="match status" value="1"/>
</dbReference>
<dbReference type="PANTHER" id="PTHR21600:SF92">
    <property type="entry name" value="RIBOSOMAL LARGE SUBUNIT PSEUDOURIDINE SYNTHASE C"/>
    <property type="match status" value="1"/>
</dbReference>
<dbReference type="InterPro" id="IPR006145">
    <property type="entry name" value="PsdUridine_synth_RsuA/RluA"/>
</dbReference>
<evidence type="ECO:0000256" key="6">
    <source>
        <dbReference type="ARBA" id="ARBA00023235"/>
    </source>
</evidence>
<dbReference type="InterPro" id="IPR006224">
    <property type="entry name" value="PsdUridine_synth_RluA-like_CS"/>
</dbReference>
<dbReference type="HOGENOM" id="CLU_016902_1_1_6"/>
<dbReference type="NCBIfam" id="TIGR00005">
    <property type="entry name" value="rluA_subfam"/>
    <property type="match status" value="1"/>
</dbReference>
<evidence type="ECO:0000256" key="1">
    <source>
        <dbReference type="ARBA" id="ARBA00000381"/>
    </source>
</evidence>
<dbReference type="InterPro" id="IPR050188">
    <property type="entry name" value="RluA_PseudoU_synthase"/>
</dbReference>
<accession>A0A098G6X7</accession>
<dbReference type="Gene3D" id="3.30.2350.10">
    <property type="entry name" value="Pseudouridine synthase"/>
    <property type="match status" value="1"/>
</dbReference>
<feature type="active site" evidence="7">
    <location>
        <position position="138"/>
    </location>
</feature>
<gene>
    <name evidence="11" type="primary">rluC</name>
    <name evidence="11" type="ORF">LFA_2872</name>
</gene>
<dbReference type="Pfam" id="PF00849">
    <property type="entry name" value="PseudoU_synth_2"/>
    <property type="match status" value="1"/>
</dbReference>
<reference evidence="12" key="1">
    <citation type="submission" date="2014-09" db="EMBL/GenBank/DDBJ databases">
        <authorList>
            <person name="Gomez-Valero L."/>
        </authorList>
    </citation>
    <scope>NUCLEOTIDE SEQUENCE [LARGE SCALE GENOMIC DNA]</scope>
    <source>
        <strain evidence="12">ATCC700992</strain>
    </source>
</reference>
<dbReference type="InterPro" id="IPR020103">
    <property type="entry name" value="PsdUridine_synth_cat_dom_sf"/>
</dbReference>
<evidence type="ECO:0000256" key="8">
    <source>
        <dbReference type="PROSITE-ProRule" id="PRU00182"/>
    </source>
</evidence>
<evidence type="ECO:0000256" key="3">
    <source>
        <dbReference type="ARBA" id="ARBA00010876"/>
    </source>
</evidence>
<comment type="similarity">
    <text evidence="3 9">Belongs to the pseudouridine synthase RluA family.</text>
</comment>